<sequence length="104" mass="12201">MSTERTIEIRLQSEDNYIDIIDIKNLTSPENLIPPLENTNSIKKYTKNAFDKLLNKKNDLNFLTKSKEFKVRYIRVCQKLRNLVDGWGSGPAIRYHNIPFMEVV</sequence>
<evidence type="ECO:0000313" key="3">
    <source>
        <dbReference type="Proteomes" id="UP000232722"/>
    </source>
</evidence>
<comment type="caution">
    <text evidence="2">The sequence shown here is derived from an EMBL/GenBank/DDBJ whole genome shotgun (WGS) entry which is preliminary data.</text>
</comment>
<reference evidence="2 3" key="1">
    <citation type="submission" date="2016-04" db="EMBL/GenBank/DDBJ databases">
        <title>Genome analyses suggest a sexual origin of heterokaryosis in a supposedly ancient asexual fungus.</title>
        <authorList>
            <person name="Ropars J."/>
            <person name="Sedzielewska K."/>
            <person name="Noel J."/>
            <person name="Charron P."/>
            <person name="Farinelli L."/>
            <person name="Marton T."/>
            <person name="Kruger M."/>
            <person name="Pelin A."/>
            <person name="Brachmann A."/>
            <person name="Corradi N."/>
        </authorList>
    </citation>
    <scope>NUCLEOTIDE SEQUENCE [LARGE SCALE GENOMIC DNA]</scope>
    <source>
        <strain evidence="2 3">A5</strain>
    </source>
</reference>
<organism evidence="2 3">
    <name type="scientific">Rhizophagus irregularis</name>
    <dbReference type="NCBI Taxonomy" id="588596"/>
    <lineage>
        <taxon>Eukaryota</taxon>
        <taxon>Fungi</taxon>
        <taxon>Fungi incertae sedis</taxon>
        <taxon>Mucoromycota</taxon>
        <taxon>Glomeromycotina</taxon>
        <taxon>Glomeromycetes</taxon>
        <taxon>Glomerales</taxon>
        <taxon>Glomeraceae</taxon>
        <taxon>Rhizophagus</taxon>
    </lineage>
</organism>
<dbReference type="AlphaFoldDB" id="A0A2N0NEI0"/>
<dbReference type="Proteomes" id="UP000232722">
    <property type="component" value="Unassembled WGS sequence"/>
</dbReference>
<reference evidence="1" key="3">
    <citation type="submission" date="2020-05" db="EMBL/GenBank/DDBJ databases">
        <authorList>
            <person name="Rincon C."/>
            <person name="Sanders R I."/>
            <person name="Robbins C."/>
            <person name="Chaturvedi A."/>
        </authorList>
    </citation>
    <scope>NUCLEOTIDE SEQUENCE</scope>
    <source>
        <strain evidence="1">CHB12</strain>
    </source>
</reference>
<name>A0A2N0NEI0_9GLOM</name>
<evidence type="ECO:0000313" key="1">
    <source>
        <dbReference type="EMBL" id="CAB5380342.1"/>
    </source>
</evidence>
<evidence type="ECO:0000313" key="2">
    <source>
        <dbReference type="EMBL" id="PKB92970.1"/>
    </source>
</evidence>
<gene>
    <name evidence="1" type="ORF">CHRIB12_LOCUS17032</name>
    <name evidence="2" type="ORF">RhiirA5_442775</name>
</gene>
<dbReference type="EMBL" id="LLXJ01009342">
    <property type="protein sequence ID" value="PKB92970.1"/>
    <property type="molecule type" value="Genomic_DNA"/>
</dbReference>
<accession>A0A2N0NEI0</accession>
<reference evidence="2 3" key="2">
    <citation type="submission" date="2017-09" db="EMBL/GenBank/DDBJ databases">
        <title>Extensive intraspecific genome diversity in a model arbuscular mycorrhizal fungus.</title>
        <authorList>
            <person name="Chen E.C."/>
            <person name="Morin E."/>
            <person name="Beaudet D."/>
            <person name="Noel J."/>
            <person name="Ndikumana S."/>
            <person name="Charron P."/>
            <person name="St-Onge C."/>
            <person name="Giorgi J."/>
            <person name="Grigoriev I.V."/>
            <person name="Roux C."/>
            <person name="Martin F.M."/>
            <person name="Corradi N."/>
        </authorList>
    </citation>
    <scope>NUCLEOTIDE SEQUENCE [LARGE SCALE GENOMIC DNA]</scope>
    <source>
        <strain evidence="2 3">A5</strain>
    </source>
</reference>
<dbReference type="EMBL" id="CAGKOT010000042">
    <property type="protein sequence ID" value="CAB5380342.1"/>
    <property type="molecule type" value="Genomic_DNA"/>
</dbReference>
<proteinExistence type="predicted"/>
<dbReference type="Proteomes" id="UP000684084">
    <property type="component" value="Unassembled WGS sequence"/>
</dbReference>
<protein>
    <submittedName>
        <fullName evidence="2">Uncharacterized protein</fullName>
    </submittedName>
</protein>